<protein>
    <recommendedName>
        <fullName evidence="5">Glycosyltransferase RgtA/B/C/D-like domain-containing protein</fullName>
    </recommendedName>
</protein>
<evidence type="ECO:0008006" key="5">
    <source>
        <dbReference type="Google" id="ProtNLM"/>
    </source>
</evidence>
<sequence>MQAIGRRLAGTSSADRRQDDPEQAEPPPRPPHGPGRFAAVARPASRLLRHEWTLAAIAGVALAVLLTWPTLKHPFTTIPGDAGDPTLQAWQVAWAGHALATDPLHLWHSNTFFPASYTFAYTDSMPGYALAGLLGHGVEAALFRYNLLYVLAHALAFVGAYALVRQLGGIRTAAAVAGVAWAFAPWRLAHSGHLNVLSIGGIALCLAMLARGHGWSLRDGHRPARHRPGWIVAGWLVAAWQVSLGLAIGLPLVYFLAATGLVVLAAVGWARWRTGRWALGRRVVLANLLGGGVFAGVCVWLGTTYLRVVELNPQARRDLAWTEMFSPPLRGYFVAPADSWLWGEHFTAARAQLSWPPEMTLLPGVTLIMLAVAGLSYSVFRVRHRVLLGLGVLVSGALGLGTSLVGQGDPGYLTLSRLLPGWDALRTPGRLMVWTSLLLAVLAAGAITEFGRQLPTLKWPRLAGRILLLVPLLLVVVEGVNRTPHPTVPTAPAALRSAPDPLLVLPSDSYSDAHVMLWSTDGFPRVANGYVTFVPASQQQIRTASTTFPDRDSVAYLRQVGIRSVVVLPDRLAGTPWDGITTRPVDGLGITREEIAGALVYRLD</sequence>
<feature type="transmembrane region" description="Helical" evidence="2">
    <location>
        <begin position="143"/>
        <end position="163"/>
    </location>
</feature>
<keyword evidence="2" id="KW-0472">Membrane</keyword>
<feature type="transmembrane region" description="Helical" evidence="2">
    <location>
        <begin position="387"/>
        <end position="406"/>
    </location>
</feature>
<keyword evidence="2" id="KW-1133">Transmembrane helix</keyword>
<accession>A0A4R0GMN8</accession>
<evidence type="ECO:0000313" key="3">
    <source>
        <dbReference type="EMBL" id="TCB96829.1"/>
    </source>
</evidence>
<reference evidence="3 4" key="1">
    <citation type="submission" date="2019-02" db="EMBL/GenBank/DDBJ databases">
        <title>Jishengella sp. nov., isolated from a root of Zingiber montanum.</title>
        <authorList>
            <person name="Kuncharoen N."/>
            <person name="Kudo T."/>
            <person name="Masahiro Y."/>
            <person name="Ohkuma M."/>
            <person name="Tanasupawat S."/>
        </authorList>
    </citation>
    <scope>NUCLEOTIDE SEQUENCE [LARGE SCALE GENOMIC DNA]</scope>
    <source>
        <strain evidence="3 4">PLAI 1-1</strain>
    </source>
</reference>
<feature type="transmembrane region" description="Helical" evidence="2">
    <location>
        <begin position="52"/>
        <end position="71"/>
    </location>
</feature>
<feature type="transmembrane region" description="Helical" evidence="2">
    <location>
        <begin position="361"/>
        <end position="380"/>
    </location>
</feature>
<feature type="transmembrane region" description="Helical" evidence="2">
    <location>
        <begin position="254"/>
        <end position="272"/>
    </location>
</feature>
<organism evidence="3 4">
    <name type="scientific">Micromonospora zingiberis</name>
    <dbReference type="NCBI Taxonomy" id="2053011"/>
    <lineage>
        <taxon>Bacteria</taxon>
        <taxon>Bacillati</taxon>
        <taxon>Actinomycetota</taxon>
        <taxon>Actinomycetes</taxon>
        <taxon>Micromonosporales</taxon>
        <taxon>Micromonosporaceae</taxon>
        <taxon>Micromonospora</taxon>
    </lineage>
</organism>
<gene>
    <name evidence="3" type="ORF">E0H26_14555</name>
</gene>
<dbReference type="Proteomes" id="UP000292274">
    <property type="component" value="Unassembled WGS sequence"/>
</dbReference>
<comment type="caution">
    <text evidence="3">The sequence shown here is derived from an EMBL/GenBank/DDBJ whole genome shotgun (WGS) entry which is preliminary data.</text>
</comment>
<dbReference type="EMBL" id="SJJR01000008">
    <property type="protein sequence ID" value="TCB96829.1"/>
    <property type="molecule type" value="Genomic_DNA"/>
</dbReference>
<name>A0A4R0GMN8_9ACTN</name>
<dbReference type="OrthoDB" id="3277912at2"/>
<feature type="transmembrane region" description="Helical" evidence="2">
    <location>
        <begin position="462"/>
        <end position="480"/>
    </location>
</feature>
<feature type="region of interest" description="Disordered" evidence="1">
    <location>
        <begin position="1"/>
        <end position="37"/>
    </location>
</feature>
<feature type="transmembrane region" description="Helical" evidence="2">
    <location>
        <begin position="431"/>
        <end position="450"/>
    </location>
</feature>
<dbReference type="AlphaFoldDB" id="A0A4R0GMN8"/>
<feature type="transmembrane region" description="Helical" evidence="2">
    <location>
        <begin position="192"/>
        <end position="210"/>
    </location>
</feature>
<evidence type="ECO:0000256" key="2">
    <source>
        <dbReference type="SAM" id="Phobius"/>
    </source>
</evidence>
<feature type="transmembrane region" description="Helical" evidence="2">
    <location>
        <begin position="170"/>
        <end position="186"/>
    </location>
</feature>
<keyword evidence="4" id="KW-1185">Reference proteome</keyword>
<keyword evidence="2" id="KW-0812">Transmembrane</keyword>
<evidence type="ECO:0000313" key="4">
    <source>
        <dbReference type="Proteomes" id="UP000292274"/>
    </source>
</evidence>
<proteinExistence type="predicted"/>
<evidence type="ECO:0000256" key="1">
    <source>
        <dbReference type="SAM" id="MobiDB-lite"/>
    </source>
</evidence>
<feature type="transmembrane region" description="Helical" evidence="2">
    <location>
        <begin position="284"/>
        <end position="303"/>
    </location>
</feature>
<feature type="compositionally biased region" description="Pro residues" evidence="1">
    <location>
        <begin position="24"/>
        <end position="33"/>
    </location>
</feature>